<feature type="signal peptide" evidence="1">
    <location>
        <begin position="1"/>
        <end position="26"/>
    </location>
</feature>
<protein>
    <recommendedName>
        <fullName evidence="4">DUF2125 domain-containing protein</fullName>
    </recommendedName>
</protein>
<name>A0A0D6PY69_KOMEU</name>
<reference evidence="2 3" key="1">
    <citation type="submission" date="2012-11" db="EMBL/GenBank/DDBJ databases">
        <title>Whole genome sequence of Gluconacetobacter europaeus NBRC3261.</title>
        <authorList>
            <person name="Azuma Y."/>
            <person name="Higashiura N."/>
            <person name="Hirakawa H."/>
            <person name="Matsushita K."/>
        </authorList>
    </citation>
    <scope>NUCLEOTIDE SEQUENCE [LARGE SCALE GENOMIC DNA]</scope>
    <source>
        <strain evidence="2 3">NBRC 3261</strain>
    </source>
</reference>
<organism evidence="2 3">
    <name type="scientific">Komagataeibacter europaeus NBRC 3261</name>
    <dbReference type="NCBI Taxonomy" id="1234669"/>
    <lineage>
        <taxon>Bacteria</taxon>
        <taxon>Pseudomonadati</taxon>
        <taxon>Pseudomonadota</taxon>
        <taxon>Alphaproteobacteria</taxon>
        <taxon>Acetobacterales</taxon>
        <taxon>Acetobacteraceae</taxon>
        <taxon>Komagataeibacter</taxon>
    </lineage>
</organism>
<dbReference type="AlphaFoldDB" id="A0A0D6PY69"/>
<evidence type="ECO:0000313" key="2">
    <source>
        <dbReference type="EMBL" id="GAN96139.1"/>
    </source>
</evidence>
<comment type="caution">
    <text evidence="2">The sequence shown here is derived from an EMBL/GenBank/DDBJ whole genome shotgun (WGS) entry which is preliminary data.</text>
</comment>
<feature type="chain" id="PRO_5002310427" description="DUF2125 domain-containing protein" evidence="1">
    <location>
        <begin position="27"/>
        <end position="313"/>
    </location>
</feature>
<gene>
    <name evidence="2" type="ORF">Geu3261_0052_110</name>
</gene>
<dbReference type="Proteomes" id="UP000032675">
    <property type="component" value="Unassembled WGS sequence"/>
</dbReference>
<dbReference type="EMBL" id="BANI01000046">
    <property type="protein sequence ID" value="GAN96139.1"/>
    <property type="molecule type" value="Genomic_DNA"/>
</dbReference>
<evidence type="ECO:0000313" key="3">
    <source>
        <dbReference type="Proteomes" id="UP000032675"/>
    </source>
</evidence>
<keyword evidence="1" id="KW-0732">Signal</keyword>
<proteinExistence type="predicted"/>
<dbReference type="PROSITE" id="PS51257">
    <property type="entry name" value="PROKAR_LIPOPROTEIN"/>
    <property type="match status" value="1"/>
</dbReference>
<accession>A0A0D6PY69</accession>
<evidence type="ECO:0008006" key="4">
    <source>
        <dbReference type="Google" id="ProtNLM"/>
    </source>
</evidence>
<evidence type="ECO:0000256" key="1">
    <source>
        <dbReference type="SAM" id="SignalP"/>
    </source>
</evidence>
<sequence length="313" mass="32005">MPQMKKLLITTALAALSCIGSARASALPGTCGHVQVASSQPRGDSALAGHGYDLVLAGGADQTFHATDISASGTGLGPQALRDMEDVASLVMLATLTGHHSQGCAQDYFVSAATPIMDGLRAGRSYDLTWQGGLLTNGPTKLSFRRAHLHLAGARSDSAPATLTLETQGIGITGTHNTLLANALPQQATADASVPSDSLVPLAAAIAGHPPENVRVPLHVSSLNAQRGTMQITGNGDANLTGNTDASSATGHIQVQNLDAVIETLRNAGQTRASAALILAKLFGHKAAAGGTSWDVSWEGGVMTVNHIPLPIR</sequence>